<keyword evidence="2" id="KW-0597">Phosphoprotein</keyword>
<sequence>MLEPSWIIVAYTYGGACLVGQAAKRQAITNPQNTFDSVMRFIGRKYDEVTEQAKEVSYKVLRDTQGKVKINCPVLGQQFTPEEILAQILRKLADDATQYLDAQVTQIVLTVPAYFNEIQRHAVKEASRFAGLEVLRIIPNPTAAAMAYGRDKENDETIVVFDLGGGHLSVSILEIGSGVFEVLSYSGDTQLGGNDFDQKIIDWVAQEFKHLDGKALRYYKQAWQRLREAAEKAKIELSSTTQTTIDLPWMTNTTSAFRNIHLKVTLTRQKFEQFCADLVNRCRVSVENALRDSHLDKSDIDKVILVGGSTRIPAVQQFLQQFFAKEPKQGLNIDELVALGASVEAGVLAGNITGILLLDATPLSLGIEIKGGVMCKILPRNTTTPTKKSEVFSTATDGQTSVEIHVLQGEAELASNNNSLGILRLDGISPSLQGVAQIEVIFDIDANGVLTVIAKDKNTGKEQSITIAEAFASSQEHQKYKGSLALGMLDVVSMVSTIANVCNPFS</sequence>
<dbReference type="InterPro" id="IPR043129">
    <property type="entry name" value="ATPase_NBD"/>
</dbReference>
<gene>
    <name evidence="8" type="ORF">WA1_39610</name>
</gene>
<reference evidence="8 9" key="1">
    <citation type="journal article" date="2013" name="Genome Biol. Evol.">
        <title>Genomes of Stigonematalean cyanobacteria (subsection V) and the evolution of oxygenic photosynthesis from prokaryotes to plastids.</title>
        <authorList>
            <person name="Dagan T."/>
            <person name="Roettger M."/>
            <person name="Stucken K."/>
            <person name="Landan G."/>
            <person name="Koch R."/>
            <person name="Major P."/>
            <person name="Gould S.B."/>
            <person name="Goremykin V.V."/>
            <person name="Rippka R."/>
            <person name="Tandeau de Marsac N."/>
            <person name="Gugger M."/>
            <person name="Lockhart P.J."/>
            <person name="Allen J.F."/>
            <person name="Brune I."/>
            <person name="Maus I."/>
            <person name="Puhler A."/>
            <person name="Martin W.F."/>
        </authorList>
    </citation>
    <scope>NUCLEOTIDE SEQUENCE [LARGE SCALE GENOMIC DNA]</scope>
    <source>
        <strain evidence="8 9">PCC 7110</strain>
    </source>
</reference>
<dbReference type="PRINTS" id="PR00301">
    <property type="entry name" value="HEATSHOCK70"/>
</dbReference>
<dbReference type="RefSeq" id="WP_017746128.1">
    <property type="nucleotide sequence ID" value="NZ_KQ976354.1"/>
</dbReference>
<comment type="similarity">
    <text evidence="1 7">Belongs to the heat shock protein 70 family.</text>
</comment>
<dbReference type="STRING" id="128403.WA1_39610"/>
<dbReference type="SUPFAM" id="SSF53067">
    <property type="entry name" value="Actin-like ATPase domain"/>
    <property type="match status" value="2"/>
</dbReference>
<dbReference type="NCBIfam" id="NF001413">
    <property type="entry name" value="PRK00290.1"/>
    <property type="match status" value="1"/>
</dbReference>
<dbReference type="GO" id="GO:0140662">
    <property type="term" value="F:ATP-dependent protein folding chaperone"/>
    <property type="evidence" value="ECO:0007669"/>
    <property type="project" value="InterPro"/>
</dbReference>
<dbReference type="InterPro" id="IPR029047">
    <property type="entry name" value="HSP70_peptide-bd_sf"/>
</dbReference>
<dbReference type="EMBL" id="ANNX02000046">
    <property type="protein sequence ID" value="KYC37578.1"/>
    <property type="molecule type" value="Genomic_DNA"/>
</dbReference>
<dbReference type="CDD" id="cd10234">
    <property type="entry name" value="ASKHA_NBD_HSP70_DnaK-like"/>
    <property type="match status" value="1"/>
</dbReference>
<evidence type="ECO:0000313" key="9">
    <source>
        <dbReference type="Proteomes" id="UP000076925"/>
    </source>
</evidence>
<dbReference type="PANTHER" id="PTHR19375">
    <property type="entry name" value="HEAT SHOCK PROTEIN 70KDA"/>
    <property type="match status" value="1"/>
</dbReference>
<dbReference type="AlphaFoldDB" id="A0A139WYS0"/>
<dbReference type="SUPFAM" id="SSF100920">
    <property type="entry name" value="Heat shock protein 70kD (HSP70), peptide-binding domain"/>
    <property type="match status" value="1"/>
</dbReference>
<dbReference type="GO" id="GO:0005524">
    <property type="term" value="F:ATP binding"/>
    <property type="evidence" value="ECO:0007669"/>
    <property type="project" value="UniProtKB-KW"/>
</dbReference>
<evidence type="ECO:0000256" key="3">
    <source>
        <dbReference type="ARBA" id="ARBA00022741"/>
    </source>
</evidence>
<evidence type="ECO:0000256" key="6">
    <source>
        <dbReference type="ARBA" id="ARBA00023186"/>
    </source>
</evidence>
<keyword evidence="5" id="KW-0346">Stress response</keyword>
<accession>A0A139WYS0</accession>
<dbReference type="Pfam" id="PF00012">
    <property type="entry name" value="HSP70"/>
    <property type="match status" value="1"/>
</dbReference>
<comment type="caution">
    <text evidence="8">The sequence shown here is derived from an EMBL/GenBank/DDBJ whole genome shotgun (WGS) entry which is preliminary data.</text>
</comment>
<dbReference type="FunFam" id="3.90.640.10:FF:000003">
    <property type="entry name" value="Molecular chaperone DnaK"/>
    <property type="match status" value="1"/>
</dbReference>
<evidence type="ECO:0000256" key="1">
    <source>
        <dbReference type="ARBA" id="ARBA00007381"/>
    </source>
</evidence>
<keyword evidence="9" id="KW-1185">Reference proteome</keyword>
<dbReference type="InterPro" id="IPR013126">
    <property type="entry name" value="Hsp_70_fam"/>
</dbReference>
<dbReference type="Gene3D" id="2.60.34.10">
    <property type="entry name" value="Substrate Binding Domain Of DNAk, Chain A, domain 1"/>
    <property type="match status" value="1"/>
</dbReference>
<evidence type="ECO:0000256" key="5">
    <source>
        <dbReference type="ARBA" id="ARBA00023016"/>
    </source>
</evidence>
<dbReference type="OrthoDB" id="5410377at2"/>
<protein>
    <submittedName>
        <fullName evidence="8">Molecular chaperone DnaK</fullName>
    </submittedName>
</protein>
<dbReference type="Proteomes" id="UP000076925">
    <property type="component" value="Unassembled WGS sequence"/>
</dbReference>
<organism evidence="8 9">
    <name type="scientific">Scytonema hofmannii PCC 7110</name>
    <dbReference type="NCBI Taxonomy" id="128403"/>
    <lineage>
        <taxon>Bacteria</taxon>
        <taxon>Bacillati</taxon>
        <taxon>Cyanobacteriota</taxon>
        <taxon>Cyanophyceae</taxon>
        <taxon>Nostocales</taxon>
        <taxon>Scytonemataceae</taxon>
        <taxon>Scytonema</taxon>
    </lineage>
</organism>
<evidence type="ECO:0000256" key="7">
    <source>
        <dbReference type="RuleBase" id="RU003322"/>
    </source>
</evidence>
<evidence type="ECO:0000313" key="8">
    <source>
        <dbReference type="EMBL" id="KYC37578.1"/>
    </source>
</evidence>
<evidence type="ECO:0000256" key="4">
    <source>
        <dbReference type="ARBA" id="ARBA00022840"/>
    </source>
</evidence>
<proteinExistence type="inferred from homology"/>
<evidence type="ECO:0000256" key="2">
    <source>
        <dbReference type="ARBA" id="ARBA00022553"/>
    </source>
</evidence>
<dbReference type="Gene3D" id="3.90.640.10">
    <property type="entry name" value="Actin, Chain A, domain 4"/>
    <property type="match status" value="1"/>
</dbReference>
<name>A0A139WYS0_9CYAN</name>
<dbReference type="InterPro" id="IPR018181">
    <property type="entry name" value="Heat_shock_70_CS"/>
</dbReference>
<keyword evidence="4 7" id="KW-0067">ATP-binding</keyword>
<keyword evidence="3 7" id="KW-0547">Nucleotide-binding</keyword>
<dbReference type="PROSITE" id="PS01036">
    <property type="entry name" value="HSP70_3"/>
    <property type="match status" value="1"/>
</dbReference>
<dbReference type="Gene3D" id="3.30.420.40">
    <property type="match status" value="2"/>
</dbReference>
<keyword evidence="6" id="KW-0143">Chaperone</keyword>